<sequence length="283" mass="32344">MQYREKGVLPPSTMFHHIPTAFARSHLFHATSAGHFHCGQDYHIEKQGSESFLLLRVLQGEGYAIQKQKEFPLRKDTLVLLNRYEEHRYGTQTQMEFQWVVFDGNASPAYYHLLVERGAAAVDLPPDSTQGRLVEAILSEMALSDFVNEHAVSSMLHNLLGILATTPTSPEGFHLQVAKDIIQTTVDHIHANYSKPMTLKDLADHVSLSPYHFSRLFKQGTGYSPYEYLINHRMKKAQELLKKTGMPIKEISFHLGFSSESYFISSFKQHVGYTPAKYRRLLF</sequence>
<dbReference type="AlphaFoldDB" id="A0A7X5HV19"/>
<comment type="caution">
    <text evidence="5">The sequence shown here is derived from an EMBL/GenBank/DDBJ whole genome shotgun (WGS) entry which is preliminary data.</text>
</comment>
<reference evidence="5 6" key="1">
    <citation type="submission" date="2020-01" db="EMBL/GenBank/DDBJ databases">
        <title>Anaeroalcalibacter tamaniensis gen. nov., sp. nov., moderately halophilic strictly anaerobic fermenter bacterium from mud volcano of Taman peninsula.</title>
        <authorList>
            <person name="Frolova A."/>
            <person name="Merkel A.Y."/>
            <person name="Slobodkin A.I."/>
        </authorList>
    </citation>
    <scope>NUCLEOTIDE SEQUENCE [LARGE SCALE GENOMIC DNA]</scope>
    <source>
        <strain evidence="5 6">F-3ap</strain>
    </source>
</reference>
<dbReference type="RefSeq" id="WP_162369896.1">
    <property type="nucleotide sequence ID" value="NZ_JAAEEH010000011.1"/>
</dbReference>
<feature type="domain" description="HTH araC/xylS-type" evidence="4">
    <location>
        <begin position="183"/>
        <end position="281"/>
    </location>
</feature>
<dbReference type="InterPro" id="IPR003313">
    <property type="entry name" value="AraC-bd"/>
</dbReference>
<dbReference type="SUPFAM" id="SSF51215">
    <property type="entry name" value="Regulatory protein AraC"/>
    <property type="match status" value="1"/>
</dbReference>
<evidence type="ECO:0000256" key="3">
    <source>
        <dbReference type="ARBA" id="ARBA00023163"/>
    </source>
</evidence>
<dbReference type="Proteomes" id="UP000461585">
    <property type="component" value="Unassembled WGS sequence"/>
</dbReference>
<keyword evidence="3" id="KW-0804">Transcription</keyword>
<dbReference type="PRINTS" id="PR00032">
    <property type="entry name" value="HTHARAC"/>
</dbReference>
<accession>A0A7X5HV19</accession>
<dbReference type="SUPFAM" id="SSF46689">
    <property type="entry name" value="Homeodomain-like"/>
    <property type="match status" value="2"/>
</dbReference>
<organism evidence="5 6">
    <name type="scientific">Anaerotalea alkaliphila</name>
    <dbReference type="NCBI Taxonomy" id="2662126"/>
    <lineage>
        <taxon>Bacteria</taxon>
        <taxon>Bacillati</taxon>
        <taxon>Bacillota</taxon>
        <taxon>Clostridia</taxon>
        <taxon>Eubacteriales</taxon>
        <taxon>Anaerotalea</taxon>
    </lineage>
</organism>
<dbReference type="PROSITE" id="PS00041">
    <property type="entry name" value="HTH_ARAC_FAMILY_1"/>
    <property type="match status" value="1"/>
</dbReference>
<dbReference type="InterPro" id="IPR018060">
    <property type="entry name" value="HTH_AraC"/>
</dbReference>
<evidence type="ECO:0000313" key="5">
    <source>
        <dbReference type="EMBL" id="NDL67168.1"/>
    </source>
</evidence>
<proteinExistence type="predicted"/>
<evidence type="ECO:0000256" key="2">
    <source>
        <dbReference type="ARBA" id="ARBA00023125"/>
    </source>
</evidence>
<gene>
    <name evidence="5" type="ORF">GXN74_05325</name>
</gene>
<dbReference type="PROSITE" id="PS01124">
    <property type="entry name" value="HTH_ARAC_FAMILY_2"/>
    <property type="match status" value="1"/>
</dbReference>
<dbReference type="EMBL" id="JAAEEH010000011">
    <property type="protein sequence ID" value="NDL67168.1"/>
    <property type="molecule type" value="Genomic_DNA"/>
</dbReference>
<dbReference type="Gene3D" id="1.10.10.60">
    <property type="entry name" value="Homeodomain-like"/>
    <property type="match status" value="2"/>
</dbReference>
<dbReference type="InterPro" id="IPR037923">
    <property type="entry name" value="HTH-like"/>
</dbReference>
<keyword evidence="2" id="KW-0238">DNA-binding</keyword>
<keyword evidence="6" id="KW-1185">Reference proteome</keyword>
<dbReference type="PANTHER" id="PTHR43280:SF11">
    <property type="entry name" value="RCS-SPECIFIC HTH-TYPE TRANSCRIPTIONAL ACTIVATOR RCLR"/>
    <property type="match status" value="1"/>
</dbReference>
<dbReference type="Pfam" id="PF12833">
    <property type="entry name" value="HTH_18"/>
    <property type="match status" value="1"/>
</dbReference>
<evidence type="ECO:0000256" key="1">
    <source>
        <dbReference type="ARBA" id="ARBA00023015"/>
    </source>
</evidence>
<dbReference type="GO" id="GO:0003700">
    <property type="term" value="F:DNA-binding transcription factor activity"/>
    <property type="evidence" value="ECO:0007669"/>
    <property type="project" value="InterPro"/>
</dbReference>
<dbReference type="Gene3D" id="2.60.120.280">
    <property type="entry name" value="Regulatory protein AraC"/>
    <property type="match status" value="1"/>
</dbReference>
<dbReference type="InterPro" id="IPR018062">
    <property type="entry name" value="HTH_AraC-typ_CS"/>
</dbReference>
<evidence type="ECO:0000259" key="4">
    <source>
        <dbReference type="PROSITE" id="PS01124"/>
    </source>
</evidence>
<evidence type="ECO:0000313" key="6">
    <source>
        <dbReference type="Proteomes" id="UP000461585"/>
    </source>
</evidence>
<dbReference type="InterPro" id="IPR009057">
    <property type="entry name" value="Homeodomain-like_sf"/>
</dbReference>
<protein>
    <submittedName>
        <fullName evidence="5">AraC family transcriptional regulator</fullName>
    </submittedName>
</protein>
<dbReference type="GO" id="GO:0043565">
    <property type="term" value="F:sequence-specific DNA binding"/>
    <property type="evidence" value="ECO:0007669"/>
    <property type="project" value="InterPro"/>
</dbReference>
<dbReference type="InterPro" id="IPR020449">
    <property type="entry name" value="Tscrpt_reg_AraC-type_HTH"/>
</dbReference>
<dbReference type="SMART" id="SM00342">
    <property type="entry name" value="HTH_ARAC"/>
    <property type="match status" value="1"/>
</dbReference>
<keyword evidence="1" id="KW-0805">Transcription regulation</keyword>
<name>A0A7X5HV19_9FIRM</name>
<dbReference type="Pfam" id="PF02311">
    <property type="entry name" value="AraC_binding"/>
    <property type="match status" value="1"/>
</dbReference>
<dbReference type="PANTHER" id="PTHR43280">
    <property type="entry name" value="ARAC-FAMILY TRANSCRIPTIONAL REGULATOR"/>
    <property type="match status" value="1"/>
</dbReference>